<reference evidence="1" key="2">
    <citation type="submission" date="2018-07" db="EMBL/GenBank/DDBJ databases">
        <authorList>
            <consortium name="NCBI Pathogen Detection Project"/>
        </authorList>
    </citation>
    <scope>NUCLEOTIDE SEQUENCE</scope>
    <source>
        <strain evidence="1">973-77</strain>
    </source>
</reference>
<reference evidence="1" key="1">
    <citation type="journal article" date="2018" name="Genome Biol.">
        <title>SKESA: strategic k-mer extension for scrupulous assemblies.</title>
        <authorList>
            <person name="Souvorov A."/>
            <person name="Agarwala R."/>
            <person name="Lipman D.J."/>
        </authorList>
    </citation>
    <scope>NUCLEOTIDE SEQUENCE</scope>
    <source>
        <strain evidence="1">973-77</strain>
    </source>
</reference>
<dbReference type="AlphaFoldDB" id="A0A701YUQ3"/>
<organism evidence="1">
    <name type="scientific">Salmonella enterica</name>
    <name type="common">Salmonella choleraesuis</name>
    <dbReference type="NCBI Taxonomy" id="28901"/>
    <lineage>
        <taxon>Bacteria</taxon>
        <taxon>Pseudomonadati</taxon>
        <taxon>Pseudomonadota</taxon>
        <taxon>Gammaproteobacteria</taxon>
        <taxon>Enterobacterales</taxon>
        <taxon>Enterobacteriaceae</taxon>
        <taxon>Salmonella</taxon>
    </lineage>
</organism>
<dbReference type="EMBL" id="DAAMGL010000004">
    <property type="protein sequence ID" value="HAC6564860.1"/>
    <property type="molecule type" value="Genomic_DNA"/>
</dbReference>
<accession>A0A701YUQ3</accession>
<name>A0A701YUQ3_SALER</name>
<dbReference type="RefSeq" id="WP_079780759.1">
    <property type="nucleotide sequence ID" value="NZ_MXNZ01000012.1"/>
</dbReference>
<dbReference type="InterPro" id="IPR036890">
    <property type="entry name" value="HATPase_C_sf"/>
</dbReference>
<protein>
    <recommendedName>
        <fullName evidence="2">ATP-binding protein</fullName>
    </recommendedName>
</protein>
<dbReference type="Gene3D" id="3.30.565.10">
    <property type="entry name" value="Histidine kinase-like ATPase, C-terminal domain"/>
    <property type="match status" value="1"/>
</dbReference>
<gene>
    <name evidence="1" type="ORF">G0B48_06460</name>
</gene>
<evidence type="ECO:0008006" key="2">
    <source>
        <dbReference type="Google" id="ProtNLM"/>
    </source>
</evidence>
<evidence type="ECO:0000313" key="1">
    <source>
        <dbReference type="EMBL" id="HAC6564860.1"/>
    </source>
</evidence>
<comment type="caution">
    <text evidence="1">The sequence shown here is derived from an EMBL/GenBank/DDBJ whole genome shotgun (WGS) entry which is preliminary data.</text>
</comment>
<dbReference type="Pfam" id="PF13589">
    <property type="entry name" value="HATPase_c_3"/>
    <property type="match status" value="1"/>
</dbReference>
<sequence>MAIQKKQTKNSERSIKSQLEKLTAEKAISEYIWNAFDAEATNVNITVIPNGLSGISSIEIIDDGTGIDFNEVDETFGQFLDSKKKAKRTPVTRGHKGKGRFSFCKFADKAEWNSWRNGEEFTLTIVSSHLNEYEHSDLSTCPHKNTGTKVVFNPVTMAEDYFNSIVIPFLQNDISWLLVAKPKLKLKINDQPISPIGYTSTSNITEFGGEDFNSKTVIWSSKPVIEKSYIYYLNNHGDIVYKEFSEMNKKGFDCSSYVTSSWFDDFSESSDLFSESENSVDSDVFKYISLKVKRQLREEYRKYKNNAADQLIQSYLNEGVFPEYKGENRMLNEFKRNQLIETIKVIYEAEPQIFSSLNKKQKKILIKLLDRIVETNNLSNLFDIFEGIVSLSEDEVDKLSSVIKRSSLSNITRTLSFINDRLDVIDYFKKVLYEKKKESYEVKHIQKSIENNLWLFGEQYTLVASEEDKFDKALRKYLEKIKGFNKEHYNKYSVEHPNKNKEMDIFAAQKTKRYTENNEEYFHCIVIELKKPSIKLGDEELAQIKLYKNIISATDEFKDENTKWDFILVGNDISNSKITAANLSSDLETNKIHGEFGLVQKTTNMKIYVKTWKQILNEYDLRYNDLIDKLKLKELEIAEDMGPDELTAKIVEKTERLPTSIQS</sequence>
<proteinExistence type="predicted"/>
<dbReference type="SUPFAM" id="SSF55874">
    <property type="entry name" value="ATPase domain of HSP90 chaperone/DNA topoisomerase II/histidine kinase"/>
    <property type="match status" value="1"/>
</dbReference>